<dbReference type="STRING" id="1121322.SAMN02745136_02728"/>
<evidence type="ECO:0000313" key="2">
    <source>
        <dbReference type="EMBL" id="SHK54246.1"/>
    </source>
</evidence>
<organism evidence="2 3">
    <name type="scientific">Anaerocolumna jejuensis DSM 15929</name>
    <dbReference type="NCBI Taxonomy" id="1121322"/>
    <lineage>
        <taxon>Bacteria</taxon>
        <taxon>Bacillati</taxon>
        <taxon>Bacillota</taxon>
        <taxon>Clostridia</taxon>
        <taxon>Lachnospirales</taxon>
        <taxon>Lachnospiraceae</taxon>
        <taxon>Anaerocolumna</taxon>
    </lineage>
</organism>
<evidence type="ECO:0000313" key="3">
    <source>
        <dbReference type="Proteomes" id="UP000184386"/>
    </source>
</evidence>
<gene>
    <name evidence="2" type="ORF">SAMN02745136_02728</name>
</gene>
<dbReference type="Proteomes" id="UP000184386">
    <property type="component" value="Unassembled WGS sequence"/>
</dbReference>
<dbReference type="InterPro" id="IPR000600">
    <property type="entry name" value="ROK"/>
</dbReference>
<dbReference type="InterPro" id="IPR049874">
    <property type="entry name" value="ROK_cs"/>
</dbReference>
<accession>A0A1M6TBP0</accession>
<reference evidence="2 3" key="1">
    <citation type="submission" date="2016-11" db="EMBL/GenBank/DDBJ databases">
        <authorList>
            <person name="Jaros S."/>
            <person name="Januszkiewicz K."/>
            <person name="Wedrychowicz H."/>
        </authorList>
    </citation>
    <scope>NUCLEOTIDE SEQUENCE [LARGE SCALE GENOMIC DNA]</scope>
    <source>
        <strain evidence="2 3">DSM 15929</strain>
    </source>
</reference>
<comment type="similarity">
    <text evidence="1">Belongs to the ROK (NagC/XylR) family.</text>
</comment>
<keyword evidence="2" id="KW-0808">Transferase</keyword>
<dbReference type="Pfam" id="PF00480">
    <property type="entry name" value="ROK"/>
    <property type="match status" value="1"/>
</dbReference>
<dbReference type="AlphaFoldDB" id="A0A1M6TBP0"/>
<evidence type="ECO:0000256" key="1">
    <source>
        <dbReference type="ARBA" id="ARBA00006479"/>
    </source>
</evidence>
<dbReference type="PANTHER" id="PTHR18964">
    <property type="entry name" value="ROK (REPRESSOR, ORF, KINASE) FAMILY"/>
    <property type="match status" value="1"/>
</dbReference>
<name>A0A1M6TBP0_9FIRM</name>
<keyword evidence="2" id="KW-0418">Kinase</keyword>
<dbReference type="PANTHER" id="PTHR18964:SF149">
    <property type="entry name" value="BIFUNCTIONAL UDP-N-ACETYLGLUCOSAMINE 2-EPIMERASE_N-ACETYLMANNOSAMINE KINASE"/>
    <property type="match status" value="1"/>
</dbReference>
<proteinExistence type="inferred from homology"/>
<dbReference type="EMBL" id="FRAC01000013">
    <property type="protein sequence ID" value="SHK54246.1"/>
    <property type="molecule type" value="Genomic_DNA"/>
</dbReference>
<dbReference type="GO" id="GO:0016301">
    <property type="term" value="F:kinase activity"/>
    <property type="evidence" value="ECO:0007669"/>
    <property type="project" value="UniProtKB-KW"/>
</dbReference>
<sequence>MKYRVGIDLGGTNIAAGIVDESCGIVSKGSVPTNQKGSSEEIISDIVQLVLQLLEERDLTMDEVQSIGIGVPGTANKENGFIEYANNLPFSHVPFARLLEEKLHKKTFFDNDGNAAAWGEFIAGAGRGKDCDSLIAVTLGTGVGGGIIVNRSIYRGTNYSAAEFGHMVIDYKGIPCNCGRNGCYEVYASATALINQAREAMNRNKNSALWKLCGEDISQVDGKIIFKGVHLKDITARQVAKNYIDYLAVGITNMINLFQPDILCIGGGISAAGSLFLEPLKNAVFSQVYSCTSQKQTDLVIAELGNDAGIIGAAFLEC</sequence>
<dbReference type="PROSITE" id="PS01125">
    <property type="entry name" value="ROK"/>
    <property type="match status" value="1"/>
</dbReference>
<dbReference type="RefSeq" id="WP_073276809.1">
    <property type="nucleotide sequence ID" value="NZ_FRAC01000013.1"/>
</dbReference>
<dbReference type="InterPro" id="IPR043129">
    <property type="entry name" value="ATPase_NBD"/>
</dbReference>
<protein>
    <submittedName>
        <fullName evidence="2">Glucokinase</fullName>
    </submittedName>
</protein>
<dbReference type="SUPFAM" id="SSF53067">
    <property type="entry name" value="Actin-like ATPase domain"/>
    <property type="match status" value="1"/>
</dbReference>
<dbReference type="Gene3D" id="3.30.420.40">
    <property type="match status" value="2"/>
</dbReference>
<dbReference type="OrthoDB" id="9810372at2"/>
<keyword evidence="3" id="KW-1185">Reference proteome</keyword>